<dbReference type="AlphaFoldDB" id="A0A969PPI6"/>
<dbReference type="Pfam" id="PF04860">
    <property type="entry name" value="Phage_portal"/>
    <property type="match status" value="1"/>
</dbReference>
<protein>
    <submittedName>
        <fullName evidence="2">Phage portal protein</fullName>
    </submittedName>
</protein>
<feature type="compositionally biased region" description="Acidic residues" evidence="1">
    <location>
        <begin position="394"/>
        <end position="406"/>
    </location>
</feature>
<comment type="caution">
    <text evidence="2">The sequence shown here is derived from an EMBL/GenBank/DDBJ whole genome shotgun (WGS) entry which is preliminary data.</text>
</comment>
<evidence type="ECO:0000313" key="3">
    <source>
        <dbReference type="Proteomes" id="UP000752012"/>
    </source>
</evidence>
<dbReference type="EMBL" id="JAATHJ010000006">
    <property type="protein sequence ID" value="NJP37185.1"/>
    <property type="molecule type" value="Genomic_DNA"/>
</dbReference>
<evidence type="ECO:0000256" key="1">
    <source>
        <dbReference type="SAM" id="MobiDB-lite"/>
    </source>
</evidence>
<gene>
    <name evidence="2" type="ORF">HCN83_06230</name>
</gene>
<dbReference type="RefSeq" id="WP_168005593.1">
    <property type="nucleotide sequence ID" value="NZ_JAATHJ010000006.1"/>
</dbReference>
<dbReference type="Proteomes" id="UP000752012">
    <property type="component" value="Unassembled WGS sequence"/>
</dbReference>
<organism evidence="2 3">
    <name type="scientific">Alkalicoccus luteus</name>
    <dbReference type="NCBI Taxonomy" id="1237094"/>
    <lineage>
        <taxon>Bacteria</taxon>
        <taxon>Bacillati</taxon>
        <taxon>Bacillota</taxon>
        <taxon>Bacilli</taxon>
        <taxon>Bacillales</taxon>
        <taxon>Bacillaceae</taxon>
        <taxon>Alkalicoccus</taxon>
    </lineage>
</organism>
<evidence type="ECO:0000313" key="2">
    <source>
        <dbReference type="EMBL" id="NJP37185.1"/>
    </source>
</evidence>
<proteinExistence type="predicted"/>
<sequence length="406" mass="46332">MGLFSWMFGNKVDQEPGSVSSFRMITDGGGGFYKWDGKLYQSDIIRACIRPKAKAVGKLIAKHIRSNENEFKTNPDVGLRFLLEEPNPLMSGQLMQEKVTTQLELNNNAFILIKRDAQYYATELYPIPAVQVDMLEGVEDIYLRFHFHNGMKMTVPYSDVIHLRQDYNEHQLFGDSPDAALRDLMEVVSTIDQGLIQAIKQSAVIRWIMKFTSKLRPEDIQSQIDKFTQNYLDIEKTGGAVPADPSYDLQQVKPENYVPTDKNHNTNKRIMDFFGTNEKIISSDYNEDEWNAYYESVVQPVAMQLSDEFTRKLFTRRERGHGNKIIFESFALQYASMRTKMGLLQMVDRGALTPNEWRKILNLGPVEDGDKPIRRLDTAEVAGSDHISGKDGATDDGQDQETDDEG</sequence>
<dbReference type="InterPro" id="IPR006944">
    <property type="entry name" value="Phage/GTA_portal"/>
</dbReference>
<feature type="region of interest" description="Disordered" evidence="1">
    <location>
        <begin position="379"/>
        <end position="406"/>
    </location>
</feature>
<keyword evidence="3" id="KW-1185">Reference proteome</keyword>
<name>A0A969PPI6_9BACI</name>
<accession>A0A969PPI6</accession>
<reference evidence="2 3" key="1">
    <citation type="submission" date="2020-03" db="EMBL/GenBank/DDBJ databases">
        <title>Assessment of the enzymatic potential of alkaline-tolerant lipase obtained from Bacillus luteus H11 (technogenic soil) for the bioremediation of saline soils contaminated with petroleum substances.</title>
        <authorList>
            <person name="Kalwasinska A."/>
        </authorList>
    </citation>
    <scope>NUCLEOTIDE SEQUENCE [LARGE SCALE GENOMIC DNA]</scope>
    <source>
        <strain evidence="2 3">H11</strain>
    </source>
</reference>